<dbReference type="EMBL" id="JADYXP020000016">
    <property type="protein sequence ID" value="KAL0107987.1"/>
    <property type="molecule type" value="Genomic_DNA"/>
</dbReference>
<dbReference type="Proteomes" id="UP001430953">
    <property type="component" value="Unassembled WGS sequence"/>
</dbReference>
<evidence type="ECO:0000313" key="2">
    <source>
        <dbReference type="EMBL" id="KAL0107987.1"/>
    </source>
</evidence>
<protein>
    <submittedName>
        <fullName evidence="2">Uncharacterized protein</fullName>
    </submittedName>
</protein>
<organism evidence="2 3">
    <name type="scientific">Cardiocondyla obscurior</name>
    <dbReference type="NCBI Taxonomy" id="286306"/>
    <lineage>
        <taxon>Eukaryota</taxon>
        <taxon>Metazoa</taxon>
        <taxon>Ecdysozoa</taxon>
        <taxon>Arthropoda</taxon>
        <taxon>Hexapoda</taxon>
        <taxon>Insecta</taxon>
        <taxon>Pterygota</taxon>
        <taxon>Neoptera</taxon>
        <taxon>Endopterygota</taxon>
        <taxon>Hymenoptera</taxon>
        <taxon>Apocrita</taxon>
        <taxon>Aculeata</taxon>
        <taxon>Formicoidea</taxon>
        <taxon>Formicidae</taxon>
        <taxon>Myrmicinae</taxon>
        <taxon>Cardiocondyla</taxon>
    </lineage>
</organism>
<feature type="compositionally biased region" description="Basic residues" evidence="1">
    <location>
        <begin position="65"/>
        <end position="74"/>
    </location>
</feature>
<evidence type="ECO:0000313" key="3">
    <source>
        <dbReference type="Proteomes" id="UP001430953"/>
    </source>
</evidence>
<accession>A0AAW2EXW3</accession>
<gene>
    <name evidence="2" type="ORF">PUN28_014923</name>
</gene>
<dbReference type="PROSITE" id="PS51257">
    <property type="entry name" value="PROKAR_LIPOPROTEIN"/>
    <property type="match status" value="1"/>
</dbReference>
<reference evidence="2 3" key="1">
    <citation type="submission" date="2023-03" db="EMBL/GenBank/DDBJ databases">
        <title>High recombination rates correlate with genetic variation in Cardiocondyla obscurior ants.</title>
        <authorList>
            <person name="Errbii M."/>
        </authorList>
    </citation>
    <scope>NUCLEOTIDE SEQUENCE [LARGE SCALE GENOMIC DNA]</scope>
    <source>
        <strain evidence="2">Alpha-2009</strain>
        <tissue evidence="2">Whole body</tissue>
    </source>
</reference>
<proteinExistence type="predicted"/>
<keyword evidence="3" id="KW-1185">Reference proteome</keyword>
<dbReference type="AlphaFoldDB" id="A0AAW2EXW3"/>
<feature type="region of interest" description="Disordered" evidence="1">
    <location>
        <begin position="64"/>
        <end position="94"/>
    </location>
</feature>
<name>A0AAW2EXW3_9HYME</name>
<comment type="caution">
    <text evidence="2">The sequence shown here is derived from an EMBL/GenBank/DDBJ whole genome shotgun (WGS) entry which is preliminary data.</text>
</comment>
<evidence type="ECO:0000256" key="1">
    <source>
        <dbReference type="SAM" id="MobiDB-lite"/>
    </source>
</evidence>
<sequence length="127" mass="14591">MSTFKTQSALVNSLFTSCESRARARLSQLRFHNNTLHNRALVIGVRCGVLSSALTRSPNIITVRREKKKNKRRSPWQSRVTFERGKKKNKKNVAQKTYDKRDVFYKNSLYLAAHDICCFVVTLGGEL</sequence>